<dbReference type="AlphaFoldDB" id="A0A553HLG4"/>
<reference evidence="7" key="1">
    <citation type="submission" date="2019-06" db="EMBL/GenBank/DDBJ databases">
        <title>Draft genome sequence of the griseofulvin-producing fungus Xylaria cubensis strain G536.</title>
        <authorList>
            <person name="Mead M.E."/>
            <person name="Raja H.A."/>
            <person name="Steenwyk J.L."/>
            <person name="Knowles S.L."/>
            <person name="Oberlies N.H."/>
            <person name="Rokas A."/>
        </authorList>
    </citation>
    <scope>NUCLEOTIDE SEQUENCE [LARGE SCALE GENOMIC DNA]</scope>
    <source>
        <strain evidence="7">G536</strain>
    </source>
</reference>
<feature type="domain" description="O-methyltransferase dimerisation" evidence="5">
    <location>
        <begin position="63"/>
        <end position="132"/>
    </location>
</feature>
<keyword evidence="3" id="KW-0949">S-adenosyl-L-methionine</keyword>
<feature type="domain" description="O-methyltransferase C-terminal" evidence="4">
    <location>
        <begin position="229"/>
        <end position="373"/>
    </location>
</feature>
<keyword evidence="2" id="KW-0808">Transferase</keyword>
<evidence type="ECO:0000313" key="7">
    <source>
        <dbReference type="Proteomes" id="UP000319160"/>
    </source>
</evidence>
<dbReference type="InterPro" id="IPR036390">
    <property type="entry name" value="WH_DNA-bd_sf"/>
</dbReference>
<dbReference type="PANTHER" id="PTHR43712:SF5">
    <property type="entry name" value="O-METHYLTRANSFERASE ASQN-RELATED"/>
    <property type="match status" value="1"/>
</dbReference>
<dbReference type="EMBL" id="VFLP01000079">
    <property type="protein sequence ID" value="TRX88800.1"/>
    <property type="molecule type" value="Genomic_DNA"/>
</dbReference>
<dbReference type="InterPro" id="IPR029063">
    <property type="entry name" value="SAM-dependent_MTases_sf"/>
</dbReference>
<dbReference type="SUPFAM" id="SSF46785">
    <property type="entry name" value="Winged helix' DNA-binding domain"/>
    <property type="match status" value="1"/>
</dbReference>
<dbReference type="PIRSF" id="PIRSF005739">
    <property type="entry name" value="O-mtase"/>
    <property type="match status" value="1"/>
</dbReference>
<dbReference type="Pfam" id="PF08100">
    <property type="entry name" value="Dimerisation"/>
    <property type="match status" value="1"/>
</dbReference>
<keyword evidence="1" id="KW-0489">Methyltransferase</keyword>
<evidence type="ECO:0000256" key="2">
    <source>
        <dbReference type="ARBA" id="ARBA00022679"/>
    </source>
</evidence>
<protein>
    <submittedName>
        <fullName evidence="6">Uncharacterized protein</fullName>
    </submittedName>
</protein>
<evidence type="ECO:0000256" key="1">
    <source>
        <dbReference type="ARBA" id="ARBA00022603"/>
    </source>
</evidence>
<dbReference type="SUPFAM" id="SSF53335">
    <property type="entry name" value="S-adenosyl-L-methionine-dependent methyltransferases"/>
    <property type="match status" value="1"/>
</dbReference>
<evidence type="ECO:0000259" key="4">
    <source>
        <dbReference type="Pfam" id="PF00891"/>
    </source>
</evidence>
<sequence length="396" mass="43588">MTADQLNRIQALAAEIADASKTFKGSSELFMVDSPPFLKKCEKLVALVQSPAEHATSLIVRTMETAVIRTLISLNVLQAIPTAGFISLQCLSVATQTQESLLERLLRIVTRTGFLISENGAYSHTHTSLAYVGQIGALFAPCYDEGIRGLIRLPEYLFVKDKEEAKSARHSLFTWNEGQEGKSTFEILSTMPARTEGIHTLATNVQHLRPYTGFFDYAKLASEDRERFVFVDVGGGNGHVIKEILQAFPQIQPGQCVLEDRAETLELARRTGLLPAGVQLLEHDYLTRQPIPNAKAYHLRAVAYNLGDAELVQLLKQIVPVMGSDSKILIAENILSDDKGTAFSTVSDMIMLCIGGKERTERNFREVLDEAGLAMDGIHRAPGLEFGIVEASLKMP</sequence>
<accession>A0A553HLG4</accession>
<proteinExistence type="predicted"/>
<name>A0A553HLG4_9PEZI</name>
<keyword evidence="7" id="KW-1185">Reference proteome</keyword>
<dbReference type="InterPro" id="IPR036388">
    <property type="entry name" value="WH-like_DNA-bd_sf"/>
</dbReference>
<dbReference type="InterPro" id="IPR016461">
    <property type="entry name" value="COMT-like"/>
</dbReference>
<gene>
    <name evidence="6" type="ORF">FHL15_010259</name>
</gene>
<dbReference type="Gene3D" id="3.40.50.150">
    <property type="entry name" value="Vaccinia Virus protein VP39"/>
    <property type="match status" value="1"/>
</dbReference>
<evidence type="ECO:0000256" key="3">
    <source>
        <dbReference type="ARBA" id="ARBA00022691"/>
    </source>
</evidence>
<dbReference type="Pfam" id="PF00891">
    <property type="entry name" value="Methyltransf_2"/>
    <property type="match status" value="1"/>
</dbReference>
<organism evidence="6 7">
    <name type="scientific">Xylaria flabelliformis</name>
    <dbReference type="NCBI Taxonomy" id="2512241"/>
    <lineage>
        <taxon>Eukaryota</taxon>
        <taxon>Fungi</taxon>
        <taxon>Dikarya</taxon>
        <taxon>Ascomycota</taxon>
        <taxon>Pezizomycotina</taxon>
        <taxon>Sordariomycetes</taxon>
        <taxon>Xylariomycetidae</taxon>
        <taxon>Xylariales</taxon>
        <taxon>Xylariaceae</taxon>
        <taxon>Xylaria</taxon>
    </lineage>
</organism>
<evidence type="ECO:0000313" key="6">
    <source>
        <dbReference type="EMBL" id="TRX88800.1"/>
    </source>
</evidence>
<evidence type="ECO:0000259" key="5">
    <source>
        <dbReference type="Pfam" id="PF08100"/>
    </source>
</evidence>
<dbReference type="Gene3D" id="1.10.10.10">
    <property type="entry name" value="Winged helix-like DNA-binding domain superfamily/Winged helix DNA-binding domain"/>
    <property type="match status" value="1"/>
</dbReference>
<dbReference type="PROSITE" id="PS51683">
    <property type="entry name" value="SAM_OMT_II"/>
    <property type="match status" value="1"/>
</dbReference>
<dbReference type="OrthoDB" id="1535081at2759"/>
<comment type="caution">
    <text evidence="6">The sequence shown here is derived from an EMBL/GenBank/DDBJ whole genome shotgun (WGS) entry which is preliminary data.</text>
</comment>
<dbReference type="InterPro" id="IPR012967">
    <property type="entry name" value="COMT_dimerisation"/>
</dbReference>
<dbReference type="Proteomes" id="UP000319160">
    <property type="component" value="Unassembled WGS sequence"/>
</dbReference>
<dbReference type="GO" id="GO:0032259">
    <property type="term" value="P:methylation"/>
    <property type="evidence" value="ECO:0007669"/>
    <property type="project" value="UniProtKB-KW"/>
</dbReference>
<dbReference type="PANTHER" id="PTHR43712">
    <property type="entry name" value="PUTATIVE (AFU_ORTHOLOGUE AFUA_4G14580)-RELATED"/>
    <property type="match status" value="1"/>
</dbReference>
<dbReference type="GO" id="GO:0008171">
    <property type="term" value="F:O-methyltransferase activity"/>
    <property type="evidence" value="ECO:0007669"/>
    <property type="project" value="InterPro"/>
</dbReference>
<dbReference type="InterPro" id="IPR001077">
    <property type="entry name" value="COMT_C"/>
</dbReference>